<keyword evidence="1" id="KW-1133">Transmembrane helix</keyword>
<feature type="transmembrane region" description="Helical" evidence="1">
    <location>
        <begin position="238"/>
        <end position="259"/>
    </location>
</feature>
<organism evidence="2 3">
    <name type="scientific">Phytoactinopolyspora halophila</name>
    <dbReference type="NCBI Taxonomy" id="1981511"/>
    <lineage>
        <taxon>Bacteria</taxon>
        <taxon>Bacillati</taxon>
        <taxon>Actinomycetota</taxon>
        <taxon>Actinomycetes</taxon>
        <taxon>Jiangellales</taxon>
        <taxon>Jiangellaceae</taxon>
        <taxon>Phytoactinopolyspora</taxon>
    </lineage>
</organism>
<feature type="transmembrane region" description="Helical" evidence="1">
    <location>
        <begin position="170"/>
        <end position="195"/>
    </location>
</feature>
<dbReference type="RefSeq" id="WP_112256283.1">
    <property type="nucleotide sequence ID" value="NZ_QMIG01000001.1"/>
</dbReference>
<keyword evidence="1" id="KW-0472">Membrane</keyword>
<feature type="transmembrane region" description="Helical" evidence="1">
    <location>
        <begin position="207"/>
        <end position="226"/>
    </location>
</feature>
<keyword evidence="3" id="KW-1185">Reference proteome</keyword>
<name>A0A329R1Z9_9ACTN</name>
<evidence type="ECO:0000313" key="3">
    <source>
        <dbReference type="Proteomes" id="UP000250462"/>
    </source>
</evidence>
<comment type="caution">
    <text evidence="2">The sequence shown here is derived from an EMBL/GenBank/DDBJ whole genome shotgun (WGS) entry which is preliminary data.</text>
</comment>
<feature type="transmembrane region" description="Helical" evidence="1">
    <location>
        <begin position="59"/>
        <end position="76"/>
    </location>
</feature>
<feature type="transmembrane region" description="Helical" evidence="1">
    <location>
        <begin position="145"/>
        <end position="164"/>
    </location>
</feature>
<dbReference type="Proteomes" id="UP000250462">
    <property type="component" value="Unassembled WGS sequence"/>
</dbReference>
<keyword evidence="1" id="KW-0812">Transmembrane</keyword>
<feature type="transmembrane region" description="Helical" evidence="1">
    <location>
        <begin position="113"/>
        <end position="133"/>
    </location>
</feature>
<dbReference type="OrthoDB" id="3280889at2"/>
<evidence type="ECO:0000313" key="2">
    <source>
        <dbReference type="EMBL" id="RAW18655.1"/>
    </source>
</evidence>
<dbReference type="AlphaFoldDB" id="A0A329R1Z9"/>
<reference evidence="2 3" key="1">
    <citation type="submission" date="2018-06" db="EMBL/GenBank/DDBJ databases">
        <title>Phytoactinopolyspora halophila sp. nov., a novel halophilic actinomycete isolated from a saline soil in China.</title>
        <authorList>
            <person name="Tang S.-K."/>
        </authorList>
    </citation>
    <scope>NUCLEOTIDE SEQUENCE [LARGE SCALE GENOMIC DNA]</scope>
    <source>
        <strain evidence="2 3">YIM 96934</strain>
    </source>
</reference>
<accession>A0A329R1Z9</accession>
<feature type="transmembrane region" description="Helical" evidence="1">
    <location>
        <begin position="88"/>
        <end position="107"/>
    </location>
</feature>
<proteinExistence type="predicted"/>
<sequence>MFLLTLVTFAVAWWLGLYLLANAEGRPAMWRAAWGLLVYAVVLGLAAFDGALVEHVDEILAGLPALIWTGVLVALLGPGSRHRDAAELVWRWAIVPVGILVLVTVSVLDSSGWRVAGAAAVVLPLLAALVVLLRDRGGVRLRDGLVVIASLLFALGVAALVIPFDLLPDVLVLAGIGLDLVVLGAVVAVSTAMDVGQVLRLELARSVLSAGIVALVFGVQVGLVVWSSEPDDAGRMLVFGTVGTAIAVVTLASPLQGLLDRLVFGRRAGLRTQRSQLRDAVDALPRRDEHQQLAELDGDALARLVREALRHYGDLGKLVSNPLVMLPSVDARLDVREDGDHSLDRAVELKAILHESVERLKPRGQEFGTSDEWRHFNALYYPYIVGIRPYRRQPDLSGLDANARAAFDWFRRYVPERTLYNWQHAAVRVVAMDLRARNWQ</sequence>
<dbReference type="EMBL" id="QMIG01000001">
    <property type="protein sequence ID" value="RAW18655.1"/>
    <property type="molecule type" value="Genomic_DNA"/>
</dbReference>
<feature type="transmembrane region" description="Helical" evidence="1">
    <location>
        <begin position="33"/>
        <end position="53"/>
    </location>
</feature>
<protein>
    <submittedName>
        <fullName evidence="2">Uncharacterized protein</fullName>
    </submittedName>
</protein>
<gene>
    <name evidence="2" type="ORF">DPM12_00825</name>
</gene>
<feature type="transmembrane region" description="Helical" evidence="1">
    <location>
        <begin position="6"/>
        <end position="21"/>
    </location>
</feature>
<evidence type="ECO:0000256" key="1">
    <source>
        <dbReference type="SAM" id="Phobius"/>
    </source>
</evidence>